<accession>A0AA94KSI7</accession>
<evidence type="ECO:0000313" key="4">
    <source>
        <dbReference type="Proteomes" id="UP000078227"/>
    </source>
</evidence>
<dbReference type="Proteomes" id="UP000182314">
    <property type="component" value="Unassembled WGS sequence"/>
</dbReference>
<feature type="region of interest" description="Disordered" evidence="1">
    <location>
        <begin position="1"/>
        <end position="31"/>
    </location>
</feature>
<evidence type="ECO:0000256" key="1">
    <source>
        <dbReference type="SAM" id="MobiDB-lite"/>
    </source>
</evidence>
<feature type="region of interest" description="Disordered" evidence="1">
    <location>
        <begin position="43"/>
        <end position="74"/>
    </location>
</feature>
<sequence length="74" mass="8698">MDNYHVTKDGDKWKLQKEGNDRPSKTADTKAELIDKMREFMSDKQGSVKIHKQNGQFQEERTYPRKNDPKKSKG</sequence>
<name>A0AA94KSI7_9ENTR</name>
<dbReference type="EMBL" id="FOKO01000008">
    <property type="protein sequence ID" value="SFD30870.1"/>
    <property type="molecule type" value="Genomic_DNA"/>
</dbReference>
<protein>
    <submittedName>
        <fullName evidence="2">DUF2188 domain-containing protein</fullName>
    </submittedName>
</protein>
<evidence type="ECO:0000313" key="5">
    <source>
        <dbReference type="Proteomes" id="UP000182314"/>
    </source>
</evidence>
<gene>
    <name evidence="2" type="ORF">AWR26_25710</name>
    <name evidence="3" type="ORF">SAMN05216286_5086</name>
</gene>
<evidence type="ECO:0000313" key="2">
    <source>
        <dbReference type="EMBL" id="QSV12427.1"/>
    </source>
</evidence>
<dbReference type="Pfam" id="PF09954">
    <property type="entry name" value="DUF2188"/>
    <property type="match status" value="1"/>
</dbReference>
<reference evidence="3 5" key="1">
    <citation type="submission" date="2016-10" db="EMBL/GenBank/DDBJ databases">
        <authorList>
            <person name="Varghese N."/>
            <person name="Submissions S."/>
        </authorList>
    </citation>
    <scope>NUCLEOTIDE SEQUENCE [LARGE SCALE GENOMIC DNA]</scope>
    <source>
        <strain evidence="3 5">CGMCC 1.7012</strain>
    </source>
</reference>
<keyword evidence="4" id="KW-1185">Reference proteome</keyword>
<reference evidence="2 4" key="2">
    <citation type="submission" date="2021-03" db="EMBL/GenBank/DDBJ databases">
        <authorList>
            <person name="Li Y."/>
            <person name="Li S."/>
            <person name="Chen M."/>
            <person name="Peng G."/>
            <person name="Tan Z."/>
            <person name="An Q."/>
        </authorList>
    </citation>
    <scope>NUCLEOTIDE SEQUENCE [LARGE SCALE GENOMIC DNA]</scope>
    <source>
        <strain evidence="2 4">Ola 51</strain>
    </source>
</reference>
<evidence type="ECO:0000313" key="3">
    <source>
        <dbReference type="EMBL" id="SFD30870.1"/>
    </source>
</evidence>
<proteinExistence type="predicted"/>
<feature type="compositionally biased region" description="Basic and acidic residues" evidence="1">
    <location>
        <begin position="58"/>
        <end position="74"/>
    </location>
</feature>
<dbReference type="Proteomes" id="UP000078227">
    <property type="component" value="Chromosome"/>
</dbReference>
<dbReference type="AlphaFoldDB" id="A0AA94KSI7"/>
<dbReference type="RefSeq" id="WP_074922666.1">
    <property type="nucleotide sequence ID" value="NZ_CP014007.2"/>
</dbReference>
<dbReference type="InterPro" id="IPR018691">
    <property type="entry name" value="DUF2188"/>
</dbReference>
<organism evidence="3 5">
    <name type="scientific">Kosakonia oryzae</name>
    <dbReference type="NCBI Taxonomy" id="497725"/>
    <lineage>
        <taxon>Bacteria</taxon>
        <taxon>Pseudomonadati</taxon>
        <taxon>Pseudomonadota</taxon>
        <taxon>Gammaproteobacteria</taxon>
        <taxon>Enterobacterales</taxon>
        <taxon>Enterobacteriaceae</taxon>
        <taxon>Kosakonia</taxon>
    </lineage>
</organism>
<dbReference type="EMBL" id="CP014007">
    <property type="protein sequence ID" value="QSV12427.1"/>
    <property type="molecule type" value="Genomic_DNA"/>
</dbReference>